<dbReference type="Proteomes" id="UP001153328">
    <property type="component" value="Unassembled WGS sequence"/>
</dbReference>
<organism evidence="1 2">
    <name type="scientific">Actinacidiphila bryophytorum</name>
    <dbReference type="NCBI Taxonomy" id="1436133"/>
    <lineage>
        <taxon>Bacteria</taxon>
        <taxon>Bacillati</taxon>
        <taxon>Actinomycetota</taxon>
        <taxon>Actinomycetes</taxon>
        <taxon>Kitasatosporales</taxon>
        <taxon>Streptomycetaceae</taxon>
        <taxon>Actinacidiphila</taxon>
    </lineage>
</organism>
<keyword evidence="2" id="KW-1185">Reference proteome</keyword>
<evidence type="ECO:0000313" key="2">
    <source>
        <dbReference type="Proteomes" id="UP001153328"/>
    </source>
</evidence>
<evidence type="ECO:0000313" key="1">
    <source>
        <dbReference type="EMBL" id="CAG7614113.1"/>
    </source>
</evidence>
<dbReference type="AlphaFoldDB" id="A0A9W4E1A5"/>
<proteinExistence type="predicted"/>
<accession>A0A9W4E1A5</accession>
<sequence>MTQPSLFPSLAAWMAATPAAHPLRDLFDAADESDHPTSFRRSILQAFDDVIRTLEEAQPMRLAGPKRDFVKARTDDDVAIVRAELVAGAKLARAGVAFDFGPRNGSPEPDLILRSANLGVEVKARRLNGLKDLEQELEAALDEIDAPVIVHLFCTERPLVIKKPVREAIIKETVDRVQSGQRGTAITRLEQRWAATPVLDLGIRLFDAGPFGAGSRVVVENGFELSGHLQDVSAEVLAVLADEQKINQAEARPTILLIDMARTGLAWMRSPQVWATCLADLLPDSTPFVGVGVMIPTLDNSDVPIALALRKNAQAEALDAAKKLAFDLGLELNE</sequence>
<gene>
    <name evidence="1" type="ORF">SBRY_100234</name>
</gene>
<reference evidence="1" key="1">
    <citation type="submission" date="2021-06" db="EMBL/GenBank/DDBJ databases">
        <authorList>
            <person name="Arsene-Ploetze F."/>
        </authorList>
    </citation>
    <scope>NUCLEOTIDE SEQUENCE</scope>
    <source>
        <strain evidence="1">SBRY1</strain>
    </source>
</reference>
<dbReference type="EMBL" id="CAJVAX010000002">
    <property type="protein sequence ID" value="CAG7614113.1"/>
    <property type="molecule type" value="Genomic_DNA"/>
</dbReference>
<name>A0A9W4E1A5_9ACTN</name>
<protein>
    <submittedName>
        <fullName evidence="1">Uncharacterized protein</fullName>
    </submittedName>
</protein>
<dbReference type="RefSeq" id="WP_205046355.1">
    <property type="nucleotide sequence ID" value="NZ_CAJVAX010000002.1"/>
</dbReference>
<comment type="caution">
    <text evidence="1">The sequence shown here is derived from an EMBL/GenBank/DDBJ whole genome shotgun (WGS) entry which is preliminary data.</text>
</comment>